<accession>A0ABW8C7Q7</accession>
<reference evidence="2 3" key="1">
    <citation type="submission" date="2024-10" db="EMBL/GenBank/DDBJ databases">
        <title>The Natural Products Discovery Center: Release of the First 8490 Sequenced Strains for Exploring Actinobacteria Biosynthetic Diversity.</title>
        <authorList>
            <person name="Kalkreuter E."/>
            <person name="Kautsar S.A."/>
            <person name="Yang D."/>
            <person name="Bader C.D."/>
            <person name="Teijaro C.N."/>
            <person name="Fluegel L."/>
            <person name="Davis C.M."/>
            <person name="Simpson J.R."/>
            <person name="Lauterbach L."/>
            <person name="Steele A.D."/>
            <person name="Gui C."/>
            <person name="Meng S."/>
            <person name="Li G."/>
            <person name="Viehrig K."/>
            <person name="Ye F."/>
            <person name="Su P."/>
            <person name="Kiefer A.F."/>
            <person name="Nichols A."/>
            <person name="Cepeda A.J."/>
            <person name="Yan W."/>
            <person name="Fan B."/>
            <person name="Jiang Y."/>
            <person name="Adhikari A."/>
            <person name="Zheng C.-J."/>
            <person name="Schuster L."/>
            <person name="Cowan T.M."/>
            <person name="Smanski M.J."/>
            <person name="Chevrette M.G."/>
            <person name="De Carvalho L.P.S."/>
            <person name="Shen B."/>
        </authorList>
    </citation>
    <scope>NUCLEOTIDE SEQUENCE [LARGE SCALE GENOMIC DNA]</scope>
    <source>
        <strain evidence="2 3">NPDC053399</strain>
    </source>
</reference>
<dbReference type="GO" id="GO:0032259">
    <property type="term" value="P:methylation"/>
    <property type="evidence" value="ECO:0007669"/>
    <property type="project" value="UniProtKB-KW"/>
</dbReference>
<dbReference type="InterPro" id="IPR041698">
    <property type="entry name" value="Methyltransf_25"/>
</dbReference>
<dbReference type="Pfam" id="PF13649">
    <property type="entry name" value="Methyltransf_25"/>
    <property type="match status" value="1"/>
</dbReference>
<comment type="caution">
    <text evidence="2">The sequence shown here is derived from an EMBL/GenBank/DDBJ whole genome shotgun (WGS) entry which is preliminary data.</text>
</comment>
<gene>
    <name evidence="2" type="ORF">ACIGXA_18230</name>
</gene>
<dbReference type="InterPro" id="IPR029063">
    <property type="entry name" value="SAM-dependent_MTases_sf"/>
</dbReference>
<dbReference type="RefSeq" id="WP_399650191.1">
    <property type="nucleotide sequence ID" value="NZ_JBITYG010000005.1"/>
</dbReference>
<evidence type="ECO:0000313" key="3">
    <source>
        <dbReference type="Proteomes" id="UP001614394"/>
    </source>
</evidence>
<keyword evidence="2" id="KW-0489">Methyltransferase</keyword>
<keyword evidence="3" id="KW-1185">Reference proteome</keyword>
<sequence length="240" mass="25205">MNVPGTYTQAWESFWRDAPATSGAVFWDADASLTAALQLPLFEPYFDAGLPVVDFGCGNGTQTRYLAERYDRVVGVDLSEAAIGHARRADPHGVAEYQQLNGADAAAARRLHAEIGDANVYMRGVLHQCEPADRAPLVEGIATLLGERGRVFAVELAAAAKGVLLGLAQGPGGPPPKLGAVFAHGLTPGEVADEAVPDYFRGAGLELLAGGEQPLTTTESRTDGTRIELPSKWLVAGGGR</sequence>
<evidence type="ECO:0000313" key="2">
    <source>
        <dbReference type="EMBL" id="MFI9102458.1"/>
    </source>
</evidence>
<dbReference type="SUPFAM" id="SSF53335">
    <property type="entry name" value="S-adenosyl-L-methionine-dependent methyltransferases"/>
    <property type="match status" value="1"/>
</dbReference>
<dbReference type="EMBL" id="JBITYG010000005">
    <property type="protein sequence ID" value="MFI9102458.1"/>
    <property type="molecule type" value="Genomic_DNA"/>
</dbReference>
<protein>
    <submittedName>
        <fullName evidence="2">Class I SAM-dependent methyltransferase</fullName>
    </submittedName>
</protein>
<dbReference type="Gene3D" id="3.40.50.150">
    <property type="entry name" value="Vaccinia Virus protein VP39"/>
    <property type="match status" value="1"/>
</dbReference>
<dbReference type="CDD" id="cd02440">
    <property type="entry name" value="AdoMet_MTases"/>
    <property type="match status" value="1"/>
</dbReference>
<dbReference type="Proteomes" id="UP001614394">
    <property type="component" value="Unassembled WGS sequence"/>
</dbReference>
<evidence type="ECO:0000259" key="1">
    <source>
        <dbReference type="Pfam" id="PF13649"/>
    </source>
</evidence>
<organism evidence="2 3">
    <name type="scientific">Streptomyces fildesensis</name>
    <dbReference type="NCBI Taxonomy" id="375757"/>
    <lineage>
        <taxon>Bacteria</taxon>
        <taxon>Bacillati</taxon>
        <taxon>Actinomycetota</taxon>
        <taxon>Actinomycetes</taxon>
        <taxon>Kitasatosporales</taxon>
        <taxon>Streptomycetaceae</taxon>
        <taxon>Streptomyces</taxon>
    </lineage>
</organism>
<proteinExistence type="predicted"/>
<feature type="domain" description="Methyltransferase" evidence="1">
    <location>
        <begin position="52"/>
        <end position="149"/>
    </location>
</feature>
<name>A0ABW8C7Q7_9ACTN</name>
<dbReference type="GO" id="GO:0008168">
    <property type="term" value="F:methyltransferase activity"/>
    <property type="evidence" value="ECO:0007669"/>
    <property type="project" value="UniProtKB-KW"/>
</dbReference>
<keyword evidence="2" id="KW-0808">Transferase</keyword>